<keyword evidence="3" id="KW-1185">Reference proteome</keyword>
<evidence type="ECO:0000256" key="1">
    <source>
        <dbReference type="SAM" id="MobiDB-lite"/>
    </source>
</evidence>
<dbReference type="AlphaFoldDB" id="A0A0D3I675"/>
<sequence length="207" mass="22208">MGTSPLSAAEEEERQRRSLGTSPVAPGLLEAAAGGASCGADEAAPMETDGCSDAGSPAAFDDNESLDGSDGGGDETQEPDGGPTLDELVRQSIEEKFEQPPQPAAPKPRAGRKRKTSLDRIGRLEGEVAARTGLVVDPASQGARRSKGNRIQPLEYWRNERVEYGRRDSAKFECPGGVTRKPRDATPVWEKRARERISKPPEQKKGK</sequence>
<feature type="compositionally biased region" description="Low complexity" evidence="1">
    <location>
        <begin position="25"/>
        <end position="43"/>
    </location>
</feature>
<accession>A0A0D3I675</accession>
<feature type="compositionally biased region" description="Basic and acidic residues" evidence="1">
    <location>
        <begin position="116"/>
        <end position="128"/>
    </location>
</feature>
<feature type="compositionally biased region" description="Acidic residues" evidence="1">
    <location>
        <begin position="61"/>
        <end position="78"/>
    </location>
</feature>
<feature type="region of interest" description="Disordered" evidence="1">
    <location>
        <begin position="1"/>
        <end position="131"/>
    </location>
</feature>
<proteinExistence type="predicted"/>
<dbReference type="HOGENOM" id="CLU_1328523_0_0_1"/>
<evidence type="ECO:0000313" key="3">
    <source>
        <dbReference type="Proteomes" id="UP000013827"/>
    </source>
</evidence>
<organism evidence="2 3">
    <name type="scientific">Emiliania huxleyi (strain CCMP1516)</name>
    <dbReference type="NCBI Taxonomy" id="280463"/>
    <lineage>
        <taxon>Eukaryota</taxon>
        <taxon>Haptista</taxon>
        <taxon>Haptophyta</taxon>
        <taxon>Prymnesiophyceae</taxon>
        <taxon>Isochrysidales</taxon>
        <taxon>Noelaerhabdaceae</taxon>
        <taxon>Emiliania</taxon>
    </lineage>
</organism>
<evidence type="ECO:0000313" key="2">
    <source>
        <dbReference type="EnsemblProtists" id="EOD06760"/>
    </source>
</evidence>
<name>A0A0D3I675_EMIH1</name>
<protein>
    <submittedName>
        <fullName evidence="2">Uncharacterized protein</fullName>
    </submittedName>
</protein>
<dbReference type="EnsemblProtists" id="EOD06760">
    <property type="protein sequence ID" value="EOD06760"/>
    <property type="gene ID" value="EMIHUDRAFT_438647"/>
</dbReference>
<dbReference type="Proteomes" id="UP000013827">
    <property type="component" value="Unassembled WGS sequence"/>
</dbReference>
<reference evidence="2" key="2">
    <citation type="submission" date="2024-10" db="UniProtKB">
        <authorList>
            <consortium name="EnsemblProtists"/>
        </authorList>
    </citation>
    <scope>IDENTIFICATION</scope>
</reference>
<feature type="compositionally biased region" description="Basic and acidic residues" evidence="1">
    <location>
        <begin position="87"/>
        <end position="98"/>
    </location>
</feature>
<feature type="region of interest" description="Disordered" evidence="1">
    <location>
        <begin position="170"/>
        <end position="207"/>
    </location>
</feature>
<dbReference type="GeneID" id="17252887"/>
<dbReference type="KEGG" id="ehx:EMIHUDRAFT_438647"/>
<feature type="compositionally biased region" description="Basic and acidic residues" evidence="1">
    <location>
        <begin position="181"/>
        <end position="207"/>
    </location>
</feature>
<dbReference type="PaxDb" id="2903-EOD06760"/>
<dbReference type="RefSeq" id="XP_005759189.1">
    <property type="nucleotide sequence ID" value="XM_005759132.1"/>
</dbReference>
<reference evidence="3" key="1">
    <citation type="journal article" date="2013" name="Nature">
        <title>Pan genome of the phytoplankton Emiliania underpins its global distribution.</title>
        <authorList>
            <person name="Read B.A."/>
            <person name="Kegel J."/>
            <person name="Klute M.J."/>
            <person name="Kuo A."/>
            <person name="Lefebvre S.C."/>
            <person name="Maumus F."/>
            <person name="Mayer C."/>
            <person name="Miller J."/>
            <person name="Monier A."/>
            <person name="Salamov A."/>
            <person name="Young J."/>
            <person name="Aguilar M."/>
            <person name="Claverie J.M."/>
            <person name="Frickenhaus S."/>
            <person name="Gonzalez K."/>
            <person name="Herman E.K."/>
            <person name="Lin Y.C."/>
            <person name="Napier J."/>
            <person name="Ogata H."/>
            <person name="Sarno A.F."/>
            <person name="Shmutz J."/>
            <person name="Schroeder D."/>
            <person name="de Vargas C."/>
            <person name="Verret F."/>
            <person name="von Dassow P."/>
            <person name="Valentin K."/>
            <person name="Van de Peer Y."/>
            <person name="Wheeler G."/>
            <person name="Dacks J.B."/>
            <person name="Delwiche C.F."/>
            <person name="Dyhrman S.T."/>
            <person name="Glockner G."/>
            <person name="John U."/>
            <person name="Richards T."/>
            <person name="Worden A.Z."/>
            <person name="Zhang X."/>
            <person name="Grigoriev I.V."/>
            <person name="Allen A.E."/>
            <person name="Bidle K."/>
            <person name="Borodovsky M."/>
            <person name="Bowler C."/>
            <person name="Brownlee C."/>
            <person name="Cock J.M."/>
            <person name="Elias M."/>
            <person name="Gladyshev V.N."/>
            <person name="Groth M."/>
            <person name="Guda C."/>
            <person name="Hadaegh A."/>
            <person name="Iglesias-Rodriguez M.D."/>
            <person name="Jenkins J."/>
            <person name="Jones B.M."/>
            <person name="Lawson T."/>
            <person name="Leese F."/>
            <person name="Lindquist E."/>
            <person name="Lobanov A."/>
            <person name="Lomsadze A."/>
            <person name="Malik S.B."/>
            <person name="Marsh M.E."/>
            <person name="Mackinder L."/>
            <person name="Mock T."/>
            <person name="Mueller-Roeber B."/>
            <person name="Pagarete A."/>
            <person name="Parker M."/>
            <person name="Probert I."/>
            <person name="Quesneville H."/>
            <person name="Raines C."/>
            <person name="Rensing S.A."/>
            <person name="Riano-Pachon D.M."/>
            <person name="Richier S."/>
            <person name="Rokitta S."/>
            <person name="Shiraiwa Y."/>
            <person name="Soanes D.M."/>
            <person name="van der Giezen M."/>
            <person name="Wahlund T.M."/>
            <person name="Williams B."/>
            <person name="Wilson W."/>
            <person name="Wolfe G."/>
            <person name="Wurch L.L."/>
        </authorList>
    </citation>
    <scope>NUCLEOTIDE SEQUENCE</scope>
</reference>